<dbReference type="InterPro" id="IPR036909">
    <property type="entry name" value="Cyt_c-like_dom_sf"/>
</dbReference>
<dbReference type="InterPro" id="IPR051459">
    <property type="entry name" value="Cytochrome_c-type_DH"/>
</dbReference>
<evidence type="ECO:0000256" key="1">
    <source>
        <dbReference type="ARBA" id="ARBA00022617"/>
    </source>
</evidence>
<dbReference type="GO" id="GO:0009055">
    <property type="term" value="F:electron transfer activity"/>
    <property type="evidence" value="ECO:0007669"/>
    <property type="project" value="InterPro"/>
</dbReference>
<dbReference type="EMBL" id="CP028923">
    <property type="protein sequence ID" value="QCK15686.1"/>
    <property type="molecule type" value="Genomic_DNA"/>
</dbReference>
<dbReference type="Proteomes" id="UP000298616">
    <property type="component" value="Chromosome"/>
</dbReference>
<evidence type="ECO:0000313" key="6">
    <source>
        <dbReference type="EMBL" id="QCK15686.1"/>
    </source>
</evidence>
<gene>
    <name evidence="6" type="ORF">DCC35_13495</name>
</gene>
<dbReference type="InterPro" id="IPR009056">
    <property type="entry name" value="Cyt_c-like_dom"/>
</dbReference>
<keyword evidence="3 4" id="KW-0408">Iron</keyword>
<evidence type="ECO:0000256" key="2">
    <source>
        <dbReference type="ARBA" id="ARBA00022723"/>
    </source>
</evidence>
<dbReference type="PROSITE" id="PS51257">
    <property type="entry name" value="PROKAR_LIPOPROTEIN"/>
    <property type="match status" value="1"/>
</dbReference>
<dbReference type="GO" id="GO:0046872">
    <property type="term" value="F:metal ion binding"/>
    <property type="evidence" value="ECO:0007669"/>
    <property type="project" value="UniProtKB-KW"/>
</dbReference>
<evidence type="ECO:0000256" key="3">
    <source>
        <dbReference type="ARBA" id="ARBA00023004"/>
    </source>
</evidence>
<evidence type="ECO:0000259" key="5">
    <source>
        <dbReference type="PROSITE" id="PS51007"/>
    </source>
</evidence>
<dbReference type="SUPFAM" id="SSF46626">
    <property type="entry name" value="Cytochrome c"/>
    <property type="match status" value="1"/>
</dbReference>
<dbReference type="KEGG" id="fpf:DCC35_13495"/>
<dbReference type="OrthoDB" id="9809720at2"/>
<proteinExistence type="predicted"/>
<dbReference type="AlphaFoldDB" id="A0A4D7JU34"/>
<dbReference type="PROSITE" id="PS51007">
    <property type="entry name" value="CYTC"/>
    <property type="match status" value="1"/>
</dbReference>
<dbReference type="PANTHER" id="PTHR35008">
    <property type="entry name" value="BLL4482 PROTEIN-RELATED"/>
    <property type="match status" value="1"/>
</dbReference>
<dbReference type="PANTHER" id="PTHR35008:SF4">
    <property type="entry name" value="BLL4482 PROTEIN"/>
    <property type="match status" value="1"/>
</dbReference>
<evidence type="ECO:0000313" key="7">
    <source>
        <dbReference type="Proteomes" id="UP000298616"/>
    </source>
</evidence>
<accession>A0A4D7JU34</accession>
<dbReference type="GO" id="GO:0020037">
    <property type="term" value="F:heme binding"/>
    <property type="evidence" value="ECO:0007669"/>
    <property type="project" value="InterPro"/>
</dbReference>
<sequence length="199" mass="21773">MNHLKSKIAIFGLALCISITGCNSNKEDNASIVESLEPLVTEAFNPVERGEYLVSTNGCHDCHSPKIFTPEGIKVDPTRELSGHPADEKLPPYDKETAKGYVLFSVGLTSATGPWGTSFASNLTPDETGIGNWTEEQFLTCIKKGILKGVEGSRPLLPPMPWEHYKNFTDQDLKSIFAYLKSKEPVSNIVPDPIPPKGK</sequence>
<reference evidence="6 7" key="1">
    <citation type="submission" date="2018-04" db="EMBL/GenBank/DDBJ databases">
        <title>Complete genome uncultured novel isolate.</title>
        <authorList>
            <person name="Merlino G."/>
        </authorList>
    </citation>
    <scope>NUCLEOTIDE SEQUENCE [LARGE SCALE GENOMIC DNA]</scope>
    <source>
        <strain evidence="7">R1DC9</strain>
    </source>
</reference>
<organism evidence="6 7">
    <name type="scientific">Mangrovivirga cuniculi</name>
    <dbReference type="NCBI Taxonomy" id="2715131"/>
    <lineage>
        <taxon>Bacteria</taxon>
        <taxon>Pseudomonadati</taxon>
        <taxon>Bacteroidota</taxon>
        <taxon>Cytophagia</taxon>
        <taxon>Cytophagales</taxon>
        <taxon>Mangrovivirgaceae</taxon>
        <taxon>Mangrovivirga</taxon>
    </lineage>
</organism>
<dbReference type="Gene3D" id="1.10.760.10">
    <property type="entry name" value="Cytochrome c-like domain"/>
    <property type="match status" value="1"/>
</dbReference>
<protein>
    <submittedName>
        <fullName evidence="6">Diheme cytochrome c-553</fullName>
    </submittedName>
</protein>
<keyword evidence="7" id="KW-1185">Reference proteome</keyword>
<keyword evidence="2 4" id="KW-0479">Metal-binding</keyword>
<feature type="domain" description="Cytochrome c" evidence="5">
    <location>
        <begin position="45"/>
        <end position="184"/>
    </location>
</feature>
<evidence type="ECO:0000256" key="4">
    <source>
        <dbReference type="PROSITE-ProRule" id="PRU00433"/>
    </source>
</evidence>
<keyword evidence="1 4" id="KW-0349">Heme</keyword>
<dbReference type="RefSeq" id="WP_137091282.1">
    <property type="nucleotide sequence ID" value="NZ_CP028923.1"/>
</dbReference>
<name>A0A4D7JU34_9BACT</name>